<keyword evidence="2" id="KW-1185">Reference proteome</keyword>
<sequence length="153" mass="17657">CPVVSSHASRKTATKRSKSTCIIYRWGCLYGKWCVYTDEILESMLTVPTDATTTGACVGKIANITLSWEPVKYQGYNNKKNKITFNYSHDNSKFFLDSIFVDLHALFPQRRFRIPVSIYRWLLNTRSIVQFLTLVLPLPTRLPFVNEPIVFNI</sequence>
<evidence type="ECO:0000313" key="2">
    <source>
        <dbReference type="Proteomes" id="UP000078542"/>
    </source>
</evidence>
<name>A0A151IH97_9HYME</name>
<protein>
    <submittedName>
        <fullName evidence="1">Uncharacterized protein</fullName>
    </submittedName>
</protein>
<accession>A0A151IH97</accession>
<dbReference type="EMBL" id="KQ977661">
    <property type="protein sequence ID" value="KYN00670.1"/>
    <property type="molecule type" value="Genomic_DNA"/>
</dbReference>
<dbReference type="Gene3D" id="2.40.160.110">
    <property type="match status" value="1"/>
</dbReference>
<proteinExistence type="predicted"/>
<gene>
    <name evidence="1" type="ORF">ALC62_08528</name>
</gene>
<dbReference type="STRING" id="456900.A0A151IH97"/>
<evidence type="ECO:0000313" key="1">
    <source>
        <dbReference type="EMBL" id="KYN00670.1"/>
    </source>
</evidence>
<reference evidence="1 2" key="1">
    <citation type="submission" date="2016-03" db="EMBL/GenBank/DDBJ databases">
        <title>Cyphomyrmex costatus WGS genome.</title>
        <authorList>
            <person name="Nygaard S."/>
            <person name="Hu H."/>
            <person name="Boomsma J."/>
            <person name="Zhang G."/>
        </authorList>
    </citation>
    <scope>NUCLEOTIDE SEQUENCE [LARGE SCALE GENOMIC DNA]</scope>
    <source>
        <strain evidence="1">MS0001</strain>
        <tissue evidence="1">Whole body</tissue>
    </source>
</reference>
<dbReference type="AlphaFoldDB" id="A0A151IH97"/>
<organism evidence="1 2">
    <name type="scientific">Cyphomyrmex costatus</name>
    <dbReference type="NCBI Taxonomy" id="456900"/>
    <lineage>
        <taxon>Eukaryota</taxon>
        <taxon>Metazoa</taxon>
        <taxon>Ecdysozoa</taxon>
        <taxon>Arthropoda</taxon>
        <taxon>Hexapoda</taxon>
        <taxon>Insecta</taxon>
        <taxon>Pterygota</taxon>
        <taxon>Neoptera</taxon>
        <taxon>Endopterygota</taxon>
        <taxon>Hymenoptera</taxon>
        <taxon>Apocrita</taxon>
        <taxon>Aculeata</taxon>
        <taxon>Formicoidea</taxon>
        <taxon>Formicidae</taxon>
        <taxon>Myrmicinae</taxon>
        <taxon>Cyphomyrmex</taxon>
    </lineage>
</organism>
<feature type="non-terminal residue" evidence="1">
    <location>
        <position position="1"/>
    </location>
</feature>
<dbReference type="Proteomes" id="UP000078542">
    <property type="component" value="Unassembled WGS sequence"/>
</dbReference>